<dbReference type="SUPFAM" id="SSF56219">
    <property type="entry name" value="DNase I-like"/>
    <property type="match status" value="1"/>
</dbReference>
<feature type="domain" description="Helix-hairpin-helix DNA-binding motif class 1" evidence="3">
    <location>
        <begin position="155"/>
        <end position="174"/>
    </location>
</feature>
<dbReference type="GeneID" id="101847294"/>
<dbReference type="Gene3D" id="1.10.150.320">
    <property type="entry name" value="Photosystem II 12 kDa extrinsic protein"/>
    <property type="match status" value="1"/>
</dbReference>
<keyword evidence="4" id="KW-1185">Reference proteome</keyword>
<dbReference type="SMART" id="SM00278">
    <property type="entry name" value="HhH1"/>
    <property type="match status" value="3"/>
</dbReference>
<dbReference type="InterPro" id="IPR010994">
    <property type="entry name" value="RuvA_2-like"/>
</dbReference>
<dbReference type="Gene3D" id="1.10.150.280">
    <property type="entry name" value="AF1531-like domain"/>
    <property type="match status" value="1"/>
</dbReference>
<feature type="domain" description="Helix-hairpin-helix DNA-binding motif class 1" evidence="3">
    <location>
        <begin position="62"/>
        <end position="81"/>
    </location>
</feature>
<feature type="domain" description="Helix-hairpin-helix DNA-binding motif class 1" evidence="3">
    <location>
        <begin position="185"/>
        <end position="204"/>
    </location>
</feature>
<keyword evidence="5" id="KW-0540">Nuclease</keyword>
<dbReference type="InterPro" id="IPR003583">
    <property type="entry name" value="Hlx-hairpin-Hlx_DNA-bd_motif"/>
</dbReference>
<dbReference type="InterPro" id="IPR036691">
    <property type="entry name" value="Endo/exonu/phosph_ase_sf"/>
</dbReference>
<dbReference type="CDD" id="cd10283">
    <property type="entry name" value="MnuA_DNase1-like"/>
    <property type="match status" value="1"/>
</dbReference>
<protein>
    <recommendedName>
        <fullName evidence="1">Endonuclease/exonuclease/phosphatase family domain-containing protein 1</fullName>
    </recommendedName>
</protein>
<dbReference type="NCBIfam" id="TIGR00426">
    <property type="entry name" value="competence protein ComEA helix-hairpin-helix repeat region"/>
    <property type="match status" value="1"/>
</dbReference>
<dbReference type="Proteomes" id="UP000694888">
    <property type="component" value="Unplaced"/>
</dbReference>
<organism evidence="4 5">
    <name type="scientific">Aplysia californica</name>
    <name type="common">California sea hare</name>
    <dbReference type="NCBI Taxonomy" id="6500"/>
    <lineage>
        <taxon>Eukaryota</taxon>
        <taxon>Metazoa</taxon>
        <taxon>Spiralia</taxon>
        <taxon>Lophotrochozoa</taxon>
        <taxon>Mollusca</taxon>
        <taxon>Gastropoda</taxon>
        <taxon>Heterobranchia</taxon>
        <taxon>Euthyneura</taxon>
        <taxon>Tectipleura</taxon>
        <taxon>Aplysiida</taxon>
        <taxon>Aplysioidea</taxon>
        <taxon>Aplysiidae</taxon>
        <taxon>Aplysia</taxon>
    </lineage>
</organism>
<keyword evidence="5" id="KW-0255">Endonuclease</keyword>
<dbReference type="RefSeq" id="XP_035828807.1">
    <property type="nucleotide sequence ID" value="XM_035972914.1"/>
</dbReference>
<name>A0ABM1W2B4_APLCA</name>
<keyword evidence="5" id="KW-0378">Hydrolase</keyword>
<accession>A0ABM1W2B4</accession>
<dbReference type="Gene3D" id="3.60.10.10">
    <property type="entry name" value="Endonuclease/exonuclease/phosphatase"/>
    <property type="match status" value="1"/>
</dbReference>
<gene>
    <name evidence="5" type="primary">LOC101847294</name>
</gene>
<feature type="region of interest" description="Disordered" evidence="2">
    <location>
        <begin position="215"/>
        <end position="243"/>
    </location>
</feature>
<evidence type="ECO:0000256" key="1">
    <source>
        <dbReference type="ARBA" id="ARBA00015260"/>
    </source>
</evidence>
<dbReference type="GO" id="GO:0004519">
    <property type="term" value="F:endonuclease activity"/>
    <property type="evidence" value="ECO:0007669"/>
    <property type="project" value="UniProtKB-KW"/>
</dbReference>
<reference evidence="5" key="1">
    <citation type="submission" date="2025-08" db="UniProtKB">
        <authorList>
            <consortium name="RefSeq"/>
        </authorList>
    </citation>
    <scope>IDENTIFICATION</scope>
</reference>
<evidence type="ECO:0000256" key="2">
    <source>
        <dbReference type="SAM" id="MobiDB-lite"/>
    </source>
</evidence>
<evidence type="ECO:0000313" key="4">
    <source>
        <dbReference type="Proteomes" id="UP000694888"/>
    </source>
</evidence>
<evidence type="ECO:0000259" key="3">
    <source>
        <dbReference type="SMART" id="SM00278"/>
    </source>
</evidence>
<dbReference type="InterPro" id="IPR051675">
    <property type="entry name" value="Endo/Exo/Phosphatase_dom_1"/>
</dbReference>
<dbReference type="PANTHER" id="PTHR21180">
    <property type="entry name" value="ENDONUCLEASE/EXONUCLEASE/PHOSPHATASE FAMILY DOMAIN-CONTAINING PROTEIN 1"/>
    <property type="match status" value="1"/>
</dbReference>
<dbReference type="PANTHER" id="PTHR21180:SF32">
    <property type="entry name" value="ENDONUCLEASE_EXONUCLEASE_PHOSPHATASE FAMILY DOMAIN-CONTAINING PROTEIN 1"/>
    <property type="match status" value="1"/>
</dbReference>
<evidence type="ECO:0000313" key="5">
    <source>
        <dbReference type="RefSeq" id="XP_035828807.1"/>
    </source>
</evidence>
<dbReference type="InterPro" id="IPR004509">
    <property type="entry name" value="Competence_ComEA_HhH"/>
</dbReference>
<proteinExistence type="predicted"/>
<dbReference type="SUPFAM" id="SSF47781">
    <property type="entry name" value="RuvA domain 2-like"/>
    <property type="match status" value="2"/>
</dbReference>
<sequence length="582" mass="64517">MGGLNSCCIPRKGFGEERHATTSTPKGKGHRRNLSATFNLSTIESEKSTVASLVNVNTAGEEELMTLPGINRCIAKNIIDHRNHIGGYRCTEDLALASGVGAERLATIRDDIYVIPPVLDDRKSSEGKAPLRLLSNASGDDENVTQVNINTANVFALLKVKGIGMGIAKNIVVYRDKHGTFSSVDDLIRVKGIGPTSLDAFRQYVCVADKFPVNSNDHSHQNGKSSCDHSSRGGLENDSDYTRRSTSSLENLLEILGPLAKIPERPNVAPITLKHKNRKVFRLASWNLERFSTEKAKNPGVKDVICMTILENGFSIIAVQELADEEALDEIVQELNHPTLPNVKKWSGRRGKWACVVSKAAGRMFQSMEYLGYLYDKSQNIEIVHHSLLQKKEGHKKPFVRMPYMGIFKINNNFDCVVTNVHLKATGLDDRDRHRTEKEVGTVTDLIDVIKAEIRGEKDVIIVGDFNLEPDTEAFSTLKSEDYTPCIPADTHTNISNSNVSGSKNYDNLWINKDTRKVYTGVSGVVRDGLSSHWIPNGWTWGGVVSDHCPVYGQFYSNMDLDPKDINTSDVSFTLGHAQIHR</sequence>
<dbReference type="Pfam" id="PF12836">
    <property type="entry name" value="HHH_3"/>
    <property type="match status" value="2"/>
</dbReference>